<evidence type="ECO:0000313" key="3">
    <source>
        <dbReference type="Proteomes" id="UP000243799"/>
    </source>
</evidence>
<keyword evidence="3" id="KW-1185">Reference proteome</keyword>
<evidence type="ECO:0000256" key="1">
    <source>
        <dbReference type="SAM" id="MobiDB-lite"/>
    </source>
</evidence>
<accession>A0A1I0YHJ0</accession>
<gene>
    <name evidence="2" type="ORF">SAMN05216266_1056</name>
</gene>
<dbReference type="AlphaFoldDB" id="A0A1I0YHJ0"/>
<dbReference type="EMBL" id="FOKG01000005">
    <property type="protein sequence ID" value="SFB11633.1"/>
    <property type="molecule type" value="Genomic_DNA"/>
</dbReference>
<dbReference type="Proteomes" id="UP000243799">
    <property type="component" value="Unassembled WGS sequence"/>
</dbReference>
<name>A0A1I0YHJ0_9PSEU</name>
<reference evidence="3" key="1">
    <citation type="submission" date="2016-10" db="EMBL/GenBank/DDBJ databases">
        <authorList>
            <person name="Varghese N."/>
            <person name="Submissions S."/>
        </authorList>
    </citation>
    <scope>NUCLEOTIDE SEQUENCE [LARGE SCALE GENOMIC DNA]</scope>
    <source>
        <strain evidence="3">CGMCC 4.3568</strain>
    </source>
</reference>
<evidence type="ECO:0000313" key="2">
    <source>
        <dbReference type="EMBL" id="SFB11633.1"/>
    </source>
</evidence>
<proteinExistence type="predicted"/>
<sequence>MSSGGSSETGGGVVLVSGGGVVLVSGGGVVPVSGGGVVPVSGGGVELLPPPGRVVDPGRSERPDGPGWFGVPGGGGGRTVVVGVPSGPTLTTVVGADVDGSSPASATPVTVIVSVPGTPLPGINWAPPAGAVPCAGGPPASLTPPPTSSATPAKAVATTSPLTASIA</sequence>
<organism evidence="2 3">
    <name type="scientific">Amycolatopsis marina</name>
    <dbReference type="NCBI Taxonomy" id="490629"/>
    <lineage>
        <taxon>Bacteria</taxon>
        <taxon>Bacillati</taxon>
        <taxon>Actinomycetota</taxon>
        <taxon>Actinomycetes</taxon>
        <taxon>Pseudonocardiales</taxon>
        <taxon>Pseudonocardiaceae</taxon>
        <taxon>Amycolatopsis</taxon>
    </lineage>
</organism>
<feature type="region of interest" description="Disordered" evidence="1">
    <location>
        <begin position="136"/>
        <end position="167"/>
    </location>
</feature>
<feature type="compositionally biased region" description="Low complexity" evidence="1">
    <location>
        <begin position="148"/>
        <end position="161"/>
    </location>
</feature>
<protein>
    <submittedName>
        <fullName evidence="2">Uncharacterized protein</fullName>
    </submittedName>
</protein>
<dbReference type="STRING" id="490629.SAMN05216266_1056"/>